<evidence type="ECO:0000256" key="3">
    <source>
        <dbReference type="ARBA" id="ARBA00023002"/>
    </source>
</evidence>
<gene>
    <name evidence="5" type="ORF">B0T25DRAFT_226994</name>
</gene>
<dbReference type="Pfam" id="PF00106">
    <property type="entry name" value="adh_short"/>
    <property type="match status" value="1"/>
</dbReference>
<keyword evidence="2" id="KW-0521">NADP</keyword>
<dbReference type="InterPro" id="IPR020904">
    <property type="entry name" value="Sc_DH/Rdtase_CS"/>
</dbReference>
<name>A0AAJ0MBN4_9PEZI</name>
<protein>
    <submittedName>
        <fullName evidence="5">Short chain dehydrogenase</fullName>
    </submittedName>
</protein>
<evidence type="ECO:0000313" key="5">
    <source>
        <dbReference type="EMBL" id="KAK3348638.1"/>
    </source>
</evidence>
<comment type="similarity">
    <text evidence="1 4">Belongs to the short-chain dehydrogenases/reductases (SDR) family.</text>
</comment>
<dbReference type="AlphaFoldDB" id="A0AAJ0MBN4"/>
<proteinExistence type="inferred from homology"/>
<dbReference type="InterPro" id="IPR036291">
    <property type="entry name" value="NAD(P)-bd_dom_sf"/>
</dbReference>
<keyword evidence="6" id="KW-1185">Reference proteome</keyword>
<dbReference type="PANTHER" id="PTHR24322">
    <property type="entry name" value="PKSB"/>
    <property type="match status" value="1"/>
</dbReference>
<dbReference type="InterPro" id="IPR002347">
    <property type="entry name" value="SDR_fam"/>
</dbReference>
<dbReference type="PRINTS" id="PR00081">
    <property type="entry name" value="GDHRDH"/>
</dbReference>
<keyword evidence="3" id="KW-0560">Oxidoreductase</keyword>
<reference evidence="5" key="1">
    <citation type="journal article" date="2023" name="Mol. Phylogenet. Evol.">
        <title>Genome-scale phylogeny and comparative genomics of the fungal order Sordariales.</title>
        <authorList>
            <person name="Hensen N."/>
            <person name="Bonometti L."/>
            <person name="Westerberg I."/>
            <person name="Brannstrom I.O."/>
            <person name="Guillou S."/>
            <person name="Cros-Aarteil S."/>
            <person name="Calhoun S."/>
            <person name="Haridas S."/>
            <person name="Kuo A."/>
            <person name="Mondo S."/>
            <person name="Pangilinan J."/>
            <person name="Riley R."/>
            <person name="LaButti K."/>
            <person name="Andreopoulos B."/>
            <person name="Lipzen A."/>
            <person name="Chen C."/>
            <person name="Yan M."/>
            <person name="Daum C."/>
            <person name="Ng V."/>
            <person name="Clum A."/>
            <person name="Steindorff A."/>
            <person name="Ohm R.A."/>
            <person name="Martin F."/>
            <person name="Silar P."/>
            <person name="Natvig D.O."/>
            <person name="Lalanne C."/>
            <person name="Gautier V."/>
            <person name="Ament-Velasquez S.L."/>
            <person name="Kruys A."/>
            <person name="Hutchinson M.I."/>
            <person name="Powell A.J."/>
            <person name="Barry K."/>
            <person name="Miller A.N."/>
            <person name="Grigoriev I.V."/>
            <person name="Debuchy R."/>
            <person name="Gladieux P."/>
            <person name="Hiltunen Thoren M."/>
            <person name="Johannesson H."/>
        </authorList>
    </citation>
    <scope>NUCLEOTIDE SEQUENCE</scope>
    <source>
        <strain evidence="5">CBS 955.72</strain>
    </source>
</reference>
<dbReference type="PRINTS" id="PR00080">
    <property type="entry name" value="SDRFAMILY"/>
</dbReference>
<dbReference type="SUPFAM" id="SSF51735">
    <property type="entry name" value="NAD(P)-binding Rossmann-fold domains"/>
    <property type="match status" value="1"/>
</dbReference>
<accession>A0AAJ0MBN4</accession>
<dbReference type="EMBL" id="JAUIQD010000005">
    <property type="protein sequence ID" value="KAK3348638.1"/>
    <property type="molecule type" value="Genomic_DNA"/>
</dbReference>
<evidence type="ECO:0000256" key="2">
    <source>
        <dbReference type="ARBA" id="ARBA00022857"/>
    </source>
</evidence>
<dbReference type="PANTHER" id="PTHR24322:SF736">
    <property type="entry name" value="RETINOL DEHYDROGENASE 10"/>
    <property type="match status" value="1"/>
</dbReference>
<reference evidence="5" key="2">
    <citation type="submission" date="2023-06" db="EMBL/GenBank/DDBJ databases">
        <authorList>
            <consortium name="Lawrence Berkeley National Laboratory"/>
            <person name="Haridas S."/>
            <person name="Hensen N."/>
            <person name="Bonometti L."/>
            <person name="Westerberg I."/>
            <person name="Brannstrom I.O."/>
            <person name="Guillou S."/>
            <person name="Cros-Aarteil S."/>
            <person name="Calhoun S."/>
            <person name="Kuo A."/>
            <person name="Mondo S."/>
            <person name="Pangilinan J."/>
            <person name="Riley R."/>
            <person name="Labutti K."/>
            <person name="Andreopoulos B."/>
            <person name="Lipzen A."/>
            <person name="Chen C."/>
            <person name="Yanf M."/>
            <person name="Daum C."/>
            <person name="Ng V."/>
            <person name="Clum A."/>
            <person name="Steindorff A."/>
            <person name="Ohm R."/>
            <person name="Martin F."/>
            <person name="Silar P."/>
            <person name="Natvig D."/>
            <person name="Lalanne C."/>
            <person name="Gautier V."/>
            <person name="Ament-Velasquez S.L."/>
            <person name="Kruys A."/>
            <person name="Hutchinson M.I."/>
            <person name="Powell A.J."/>
            <person name="Barry K."/>
            <person name="Miller A.N."/>
            <person name="Grigoriev I.V."/>
            <person name="Debuchy R."/>
            <person name="Gladieux P."/>
            <person name="Thoren M.H."/>
            <person name="Johannesson H."/>
        </authorList>
    </citation>
    <scope>NUCLEOTIDE SEQUENCE</scope>
    <source>
        <strain evidence="5">CBS 955.72</strain>
    </source>
</reference>
<sequence length="383" mass="42084">MASPREGFNIDIIGRFVRKSLLNQHLTLPIAAAATFLSFDSSGNYLAKAAHVFASLGINPSAVSPALTQKVGRLALILGATGLLLSFNEWLTKWFANNWTATKRGEWDWDREIVVVTGGSQGLGAGIVHGLLARNPRTTIVVVDFVPLTWEPPTGSNIYYYCADLSDSADIKNVCEKIRTEVGHPTVLVNNAGIARGRTIMEGTYADVEMTFKVNLIAPFLLIKEFLPDMVKHNHGHIANVCSTSSFVAPPNIVDYSASKAGIRSMHDGLQLELVYRHKAPKVRLTNGVFNFIKTPLFTGSTGIPNFLVPLLRIETVSEAIVNTLYSGYGTTLILPGMMRYVSMLQGAPEWMLRYVRNGSAKYDIDFTARHIIDSKTGKLVER</sequence>
<dbReference type="Proteomes" id="UP001275084">
    <property type="component" value="Unassembled WGS sequence"/>
</dbReference>
<comment type="caution">
    <text evidence="5">The sequence shown here is derived from an EMBL/GenBank/DDBJ whole genome shotgun (WGS) entry which is preliminary data.</text>
</comment>
<evidence type="ECO:0000256" key="4">
    <source>
        <dbReference type="RuleBase" id="RU000363"/>
    </source>
</evidence>
<dbReference type="PROSITE" id="PS00061">
    <property type="entry name" value="ADH_SHORT"/>
    <property type="match status" value="1"/>
</dbReference>
<dbReference type="Gene3D" id="3.40.50.720">
    <property type="entry name" value="NAD(P)-binding Rossmann-like Domain"/>
    <property type="match status" value="1"/>
</dbReference>
<evidence type="ECO:0000313" key="6">
    <source>
        <dbReference type="Proteomes" id="UP001275084"/>
    </source>
</evidence>
<dbReference type="GO" id="GO:0016616">
    <property type="term" value="F:oxidoreductase activity, acting on the CH-OH group of donors, NAD or NADP as acceptor"/>
    <property type="evidence" value="ECO:0007669"/>
    <property type="project" value="TreeGrafter"/>
</dbReference>
<evidence type="ECO:0000256" key="1">
    <source>
        <dbReference type="ARBA" id="ARBA00006484"/>
    </source>
</evidence>
<organism evidence="5 6">
    <name type="scientific">Lasiosphaeria hispida</name>
    <dbReference type="NCBI Taxonomy" id="260671"/>
    <lineage>
        <taxon>Eukaryota</taxon>
        <taxon>Fungi</taxon>
        <taxon>Dikarya</taxon>
        <taxon>Ascomycota</taxon>
        <taxon>Pezizomycotina</taxon>
        <taxon>Sordariomycetes</taxon>
        <taxon>Sordariomycetidae</taxon>
        <taxon>Sordariales</taxon>
        <taxon>Lasiosphaeriaceae</taxon>
        <taxon>Lasiosphaeria</taxon>
    </lineage>
</organism>